<name>W1YSD8_9ZZZZ</name>
<protein>
    <submittedName>
        <fullName evidence="1">PhoH family protein</fullName>
    </submittedName>
</protein>
<gene>
    <name evidence="1" type="ORF">Q604_UNBC01336G0001</name>
</gene>
<dbReference type="SUPFAM" id="SSF54791">
    <property type="entry name" value="Eukaryotic type KH-domain (KH-domain type I)"/>
    <property type="match status" value="1"/>
</dbReference>
<dbReference type="AlphaFoldDB" id="W1YSD8"/>
<evidence type="ECO:0000313" key="1">
    <source>
        <dbReference type="EMBL" id="ETJ44665.1"/>
    </source>
</evidence>
<dbReference type="EMBL" id="AZMM01001336">
    <property type="protein sequence ID" value="ETJ44665.1"/>
    <property type="molecule type" value="Genomic_DNA"/>
</dbReference>
<dbReference type="InterPro" id="IPR036612">
    <property type="entry name" value="KH_dom_type_1_sf"/>
</dbReference>
<dbReference type="GO" id="GO:0003723">
    <property type="term" value="F:RNA binding"/>
    <property type="evidence" value="ECO:0007669"/>
    <property type="project" value="InterPro"/>
</dbReference>
<accession>W1YSD8</accession>
<sequence>EQVFTFPTYDLAQSILGQHNRYLHMMLEVISVDVVARGDTVVIKGDEKQVEALYRTLEELVFLYREGSTITESQVRIAAKLVANGKADAVHTM</sequence>
<proteinExistence type="predicted"/>
<organism evidence="1">
    <name type="scientific">human gut metagenome</name>
    <dbReference type="NCBI Taxonomy" id="408170"/>
    <lineage>
        <taxon>unclassified sequences</taxon>
        <taxon>metagenomes</taxon>
        <taxon>organismal metagenomes</taxon>
    </lineage>
</organism>
<comment type="caution">
    <text evidence="1">The sequence shown here is derived from an EMBL/GenBank/DDBJ whole genome shotgun (WGS) entry which is preliminary data.</text>
</comment>
<reference evidence="1" key="1">
    <citation type="submission" date="2013-12" db="EMBL/GenBank/DDBJ databases">
        <title>A Varibaculum cambriense genome reconstructed from a premature infant gut community with otherwise low bacterial novelty that shifts toward anaerobic metabolism during the third week of life.</title>
        <authorList>
            <person name="Brown C.T."/>
            <person name="Sharon I."/>
            <person name="Thomas B.C."/>
            <person name="Castelle C.J."/>
            <person name="Morowitz M.J."/>
            <person name="Banfield J.F."/>
        </authorList>
    </citation>
    <scope>NUCLEOTIDE SEQUENCE</scope>
</reference>
<feature type="non-terminal residue" evidence="1">
    <location>
        <position position="1"/>
    </location>
</feature>
<feature type="non-terminal residue" evidence="1">
    <location>
        <position position="93"/>
    </location>
</feature>